<evidence type="ECO:0000313" key="3">
    <source>
        <dbReference type="Proteomes" id="UP000620104"/>
    </source>
</evidence>
<evidence type="ECO:0000256" key="1">
    <source>
        <dbReference type="SAM" id="MobiDB-lite"/>
    </source>
</evidence>
<organism evidence="2 3">
    <name type="scientific">Naganishia liquefaciens</name>
    <dbReference type="NCBI Taxonomy" id="104408"/>
    <lineage>
        <taxon>Eukaryota</taxon>
        <taxon>Fungi</taxon>
        <taxon>Dikarya</taxon>
        <taxon>Basidiomycota</taxon>
        <taxon>Agaricomycotina</taxon>
        <taxon>Tremellomycetes</taxon>
        <taxon>Filobasidiales</taxon>
        <taxon>Filobasidiaceae</taxon>
        <taxon>Naganishia</taxon>
    </lineage>
</organism>
<protein>
    <submittedName>
        <fullName evidence="2">Uncharacterized protein</fullName>
    </submittedName>
</protein>
<keyword evidence="3" id="KW-1185">Reference proteome</keyword>
<comment type="caution">
    <text evidence="2">The sequence shown here is derived from an EMBL/GenBank/DDBJ whole genome shotgun (WGS) entry which is preliminary data.</text>
</comment>
<feature type="compositionally biased region" description="Polar residues" evidence="1">
    <location>
        <begin position="175"/>
        <end position="207"/>
    </location>
</feature>
<reference evidence="2" key="1">
    <citation type="submission" date="2020-07" db="EMBL/GenBank/DDBJ databases">
        <title>Draft Genome Sequence of a Deep-Sea Yeast, Naganishia (Cryptococcus) liquefaciens strain N6.</title>
        <authorList>
            <person name="Han Y.W."/>
            <person name="Kajitani R."/>
            <person name="Morimoto H."/>
            <person name="Parhat M."/>
            <person name="Tsubouchi H."/>
            <person name="Bakenova O."/>
            <person name="Ogata M."/>
            <person name="Argunhan B."/>
            <person name="Aoki R."/>
            <person name="Kajiwara S."/>
            <person name="Itoh T."/>
            <person name="Iwasaki H."/>
        </authorList>
    </citation>
    <scope>NUCLEOTIDE SEQUENCE</scope>
    <source>
        <strain evidence="2">N6</strain>
    </source>
</reference>
<evidence type="ECO:0000313" key="2">
    <source>
        <dbReference type="EMBL" id="GHJ87096.1"/>
    </source>
</evidence>
<dbReference type="EMBL" id="BLZA01000021">
    <property type="protein sequence ID" value="GHJ87096.1"/>
    <property type="molecule type" value="Genomic_DNA"/>
</dbReference>
<dbReference type="AlphaFoldDB" id="A0A8H3TUC4"/>
<proteinExistence type="predicted"/>
<feature type="compositionally biased region" description="Basic and acidic residues" evidence="1">
    <location>
        <begin position="220"/>
        <end position="231"/>
    </location>
</feature>
<sequence>MPSTSLLASESSFEADLSATVGKLSEIRTEVLNSMRSISQLSHRLVIHPDDIHWWEWENAISHLLGVAAADRRIMQMSICHAYAKRKSAFQDTALSASAQGCSFSQVSTSLATSVPPTPDKGVPSVKPQTSSVNASTKVSQQELQAQRVEKGTEMEADAIELKPAERTPTWAQIAKQSPPKTSGVFSGQNAASMSQKSQTAPATSNECLDKSVGLAASSHEADRTESEGTHHPGGRAIPTGLRAERKIDRSTLEVQRSWRAGSGKRDRGHGTPTYSSSSLASKSWRSTALSREELKVDNKGNSEGLAQLEPALSKLVLEKASSIINRHLQYLREYKVDAAKRHKQELLEHKRRHYAILISQGTNDTCVTIGGADNSRYTSGKTLEDKKKCLNFHTEFRKWVYFNDIWLRDEEEAKQCRRDIHDDAQEIFKAVRLAGSSTPVIHLQGFVLSEDCDISGKLIGDAGRNNGRSPFSEKSALVVYSEMLRMRRKFYGEAIPASGDIAGDSLQEATVLTRAEPQEAGDGLLSKDELHNMGKTSVWAVRDQALLGNEIRATPTSLGQTAFCELRCKVKQPSKPLAEILLANIQKQHNIAIDLSQSAGSRAADLFAAP</sequence>
<accession>A0A8H3TUC4</accession>
<feature type="compositionally biased region" description="Basic and acidic residues" evidence="1">
    <location>
        <begin position="243"/>
        <end position="252"/>
    </location>
</feature>
<gene>
    <name evidence="2" type="ORF">NliqN6_3498</name>
</gene>
<feature type="region of interest" description="Disordered" evidence="1">
    <location>
        <begin position="167"/>
        <end position="283"/>
    </location>
</feature>
<feature type="region of interest" description="Disordered" evidence="1">
    <location>
        <begin position="110"/>
        <end position="148"/>
    </location>
</feature>
<dbReference type="Proteomes" id="UP000620104">
    <property type="component" value="Unassembled WGS sequence"/>
</dbReference>
<name>A0A8H3TUC4_9TREE</name>
<feature type="compositionally biased region" description="Polar residues" evidence="1">
    <location>
        <begin position="127"/>
        <end position="145"/>
    </location>
</feature>